<organism evidence="1 2">
    <name type="scientific">Parabacteroides merdae</name>
    <dbReference type="NCBI Taxonomy" id="46503"/>
    <lineage>
        <taxon>Bacteria</taxon>
        <taxon>Pseudomonadati</taxon>
        <taxon>Bacteroidota</taxon>
        <taxon>Bacteroidia</taxon>
        <taxon>Bacteroidales</taxon>
        <taxon>Tannerellaceae</taxon>
        <taxon>Parabacteroides</taxon>
    </lineage>
</organism>
<dbReference type="EMBL" id="BQNZ01000003">
    <property type="protein sequence ID" value="GKH73128.1"/>
    <property type="molecule type" value="Genomic_DNA"/>
</dbReference>
<dbReference type="PROSITE" id="PS51257">
    <property type="entry name" value="PROKAR_LIPOPROTEIN"/>
    <property type="match status" value="1"/>
</dbReference>
<dbReference type="AlphaFoldDB" id="A0AA37KC80"/>
<dbReference type="RefSeq" id="WP_244063949.1">
    <property type="nucleotide sequence ID" value="NZ_BQNZ01000003.1"/>
</dbReference>
<evidence type="ECO:0000313" key="2">
    <source>
        <dbReference type="Proteomes" id="UP001055114"/>
    </source>
</evidence>
<accession>A0AA37KC80</accession>
<gene>
    <name evidence="1" type="ORF">CE91St3_29910</name>
</gene>
<sequence length="200" mass="22117">MRKLVTALCALVFLSSCDDELKLVSRDFSVTLKSIDVGTAVVGKPVNCTLTISDLDPDNGDQILTRFEVRDGDGVILVDNNEYSPGETFEYDFKANNRLDFDFIPATEGEAYIVMGVASELVTRSDSIKLKVSSPEINIRFRNVPDLMLVSEEAEFYLQLDTELYGVKASARFVKGSGRVYISGYDATRGEGVALEKTTW</sequence>
<proteinExistence type="predicted"/>
<evidence type="ECO:0000313" key="1">
    <source>
        <dbReference type="EMBL" id="GKH73128.1"/>
    </source>
</evidence>
<protein>
    <submittedName>
        <fullName evidence="1">Uncharacterized protein</fullName>
    </submittedName>
</protein>
<comment type="caution">
    <text evidence="1">The sequence shown here is derived from an EMBL/GenBank/DDBJ whole genome shotgun (WGS) entry which is preliminary data.</text>
</comment>
<dbReference type="Proteomes" id="UP001055114">
    <property type="component" value="Unassembled WGS sequence"/>
</dbReference>
<reference evidence="1" key="1">
    <citation type="submission" date="2022-01" db="EMBL/GenBank/DDBJ databases">
        <title>Novel bile acid biosynthetic pathways are enriched in the microbiome of centenarians.</title>
        <authorList>
            <person name="Sato Y."/>
            <person name="Atarashi K."/>
            <person name="Plichta R.D."/>
            <person name="Arai Y."/>
            <person name="Sasajima S."/>
            <person name="Kearney M.S."/>
            <person name="Suda W."/>
            <person name="Takeshita K."/>
            <person name="Sasaki T."/>
            <person name="Okamoto S."/>
            <person name="Skelly N.A."/>
            <person name="Okamura Y."/>
            <person name="Vlamakis H."/>
            <person name="Li Y."/>
            <person name="Tanoue T."/>
            <person name="Takei H."/>
            <person name="Nittono H."/>
            <person name="Narushima S."/>
            <person name="Irie J."/>
            <person name="Itoh H."/>
            <person name="Moriya K."/>
            <person name="Sugiura Y."/>
            <person name="Suematsu M."/>
            <person name="Moritoki N."/>
            <person name="Shibata S."/>
            <person name="Littman R.D."/>
            <person name="Fischbach A.M."/>
            <person name="Uwamino Y."/>
            <person name="Inoue T."/>
            <person name="Honda A."/>
            <person name="Hattori M."/>
            <person name="Murai T."/>
            <person name="Xavier J.R."/>
            <person name="Hirose N."/>
            <person name="Honda K."/>
        </authorList>
    </citation>
    <scope>NUCLEOTIDE SEQUENCE</scope>
    <source>
        <strain evidence="1">CE91-St3</strain>
    </source>
</reference>
<name>A0AA37KC80_9BACT</name>